<protein>
    <submittedName>
        <fullName evidence="1">Uncharacterized protein</fullName>
    </submittedName>
</protein>
<organism evidence="1 2">
    <name type="scientific">Paraburkholderia bengalensis</name>
    <dbReference type="NCBI Taxonomy" id="2747562"/>
    <lineage>
        <taxon>Bacteria</taxon>
        <taxon>Pseudomonadati</taxon>
        <taxon>Pseudomonadota</taxon>
        <taxon>Betaproteobacteria</taxon>
        <taxon>Burkholderiales</taxon>
        <taxon>Burkholderiaceae</taxon>
        <taxon>Paraburkholderia</taxon>
    </lineage>
</organism>
<name>A0ABU8IL88_9BURK</name>
<accession>A0ABU8IL88</accession>
<dbReference type="EMBL" id="JACFYJ010000003">
    <property type="protein sequence ID" value="MEI5996269.1"/>
    <property type="molecule type" value="Genomic_DNA"/>
</dbReference>
<proteinExistence type="predicted"/>
<gene>
    <name evidence="1" type="ORF">H3V53_03325</name>
</gene>
<dbReference type="RefSeq" id="WP_336596707.1">
    <property type="nucleotide sequence ID" value="NZ_JACFYJ010000003.1"/>
</dbReference>
<dbReference type="Proteomes" id="UP001386437">
    <property type="component" value="Unassembled WGS sequence"/>
</dbReference>
<reference evidence="1 2" key="1">
    <citation type="journal article" date="2022" name="Arch. Microbiol.">
        <title>Paraburkholderia bengalensis sp. nov. isolated from roots of Oryza sativa, IR64.</title>
        <authorList>
            <person name="Nag P."/>
            <person name="Mondal N."/>
            <person name="Sarkar J."/>
            <person name="Das S."/>
        </authorList>
    </citation>
    <scope>NUCLEOTIDE SEQUENCE [LARGE SCALE GENOMIC DNA]</scope>
    <source>
        <strain evidence="1 2">IR64_4_BI</strain>
    </source>
</reference>
<keyword evidence="2" id="KW-1185">Reference proteome</keyword>
<evidence type="ECO:0000313" key="2">
    <source>
        <dbReference type="Proteomes" id="UP001386437"/>
    </source>
</evidence>
<sequence length="76" mass="8053">MAALKPKVAECLVLDLEQFTPAPCDFVAVVSPGGLVAVNMAPCDADDELLQVLSRTLKCPRGCQIELFSVAGFRSS</sequence>
<comment type="caution">
    <text evidence="1">The sequence shown here is derived from an EMBL/GenBank/DDBJ whole genome shotgun (WGS) entry which is preliminary data.</text>
</comment>
<evidence type="ECO:0000313" key="1">
    <source>
        <dbReference type="EMBL" id="MEI5996269.1"/>
    </source>
</evidence>